<proteinExistence type="predicted"/>
<dbReference type="Proteomes" id="UP000887572">
    <property type="component" value="Unplaced"/>
</dbReference>
<keyword evidence="1" id="KW-1185">Reference proteome</keyword>
<protein>
    <submittedName>
        <fullName evidence="2">Uncharacterized protein</fullName>
    </submittedName>
</protein>
<sequence>MIFNNNYTINKTNFFLLNRGGRELKLSLQQIEVLMTTKKEIQICVAIQTKIHRPKISRHNLMLAETFCKRFFFLKLTNAAIFMHVNDGRFATN</sequence>
<accession>A0A914I232</accession>
<evidence type="ECO:0000313" key="1">
    <source>
        <dbReference type="Proteomes" id="UP000887572"/>
    </source>
</evidence>
<evidence type="ECO:0000313" key="2">
    <source>
        <dbReference type="WBParaSite" id="Gr19_v10_g6600.t1"/>
    </source>
</evidence>
<name>A0A914I232_GLORO</name>
<dbReference type="AlphaFoldDB" id="A0A914I232"/>
<dbReference type="WBParaSite" id="Gr19_v10_g6600.t1">
    <property type="protein sequence ID" value="Gr19_v10_g6600.t1"/>
    <property type="gene ID" value="Gr19_v10_g6600"/>
</dbReference>
<organism evidence="1 2">
    <name type="scientific">Globodera rostochiensis</name>
    <name type="common">Golden nematode worm</name>
    <name type="synonym">Heterodera rostochiensis</name>
    <dbReference type="NCBI Taxonomy" id="31243"/>
    <lineage>
        <taxon>Eukaryota</taxon>
        <taxon>Metazoa</taxon>
        <taxon>Ecdysozoa</taxon>
        <taxon>Nematoda</taxon>
        <taxon>Chromadorea</taxon>
        <taxon>Rhabditida</taxon>
        <taxon>Tylenchina</taxon>
        <taxon>Tylenchomorpha</taxon>
        <taxon>Tylenchoidea</taxon>
        <taxon>Heteroderidae</taxon>
        <taxon>Heteroderinae</taxon>
        <taxon>Globodera</taxon>
    </lineage>
</organism>
<reference evidence="2" key="1">
    <citation type="submission" date="2022-11" db="UniProtKB">
        <authorList>
            <consortium name="WormBaseParasite"/>
        </authorList>
    </citation>
    <scope>IDENTIFICATION</scope>
</reference>